<dbReference type="STRING" id="1267768.BV394_11535"/>
<reference evidence="6 7" key="1">
    <citation type="submission" date="2017-01" db="EMBL/GenBank/DDBJ databases">
        <title>Genomic analysis of Xuhuaishuia manganoxidans DY6-4.</title>
        <authorList>
            <person name="Wang X."/>
        </authorList>
    </citation>
    <scope>NUCLEOTIDE SEQUENCE [LARGE SCALE GENOMIC DNA]</scope>
    <source>
        <strain evidence="6 7">DY6-4</strain>
    </source>
</reference>
<dbReference type="Proteomes" id="UP000187266">
    <property type="component" value="Chromosome"/>
</dbReference>
<dbReference type="PANTHER" id="PTHR43114:SF6">
    <property type="entry name" value="ADENINE DEAMINASE"/>
    <property type="match status" value="1"/>
</dbReference>
<evidence type="ECO:0000313" key="6">
    <source>
        <dbReference type="EMBL" id="APX90278.1"/>
    </source>
</evidence>
<dbReference type="SUPFAM" id="SSF51556">
    <property type="entry name" value="Metallo-dependent hydrolases"/>
    <property type="match status" value="1"/>
</dbReference>
<dbReference type="InterPro" id="IPR006330">
    <property type="entry name" value="Ado/ade_deaminase"/>
</dbReference>
<dbReference type="NCBIfam" id="NF006848">
    <property type="entry name" value="PRK09358.1-3"/>
    <property type="match status" value="1"/>
</dbReference>
<organism evidence="6 7">
    <name type="scientific">Brevirhabdus pacifica</name>
    <dbReference type="NCBI Taxonomy" id="1267768"/>
    <lineage>
        <taxon>Bacteria</taxon>
        <taxon>Pseudomonadati</taxon>
        <taxon>Pseudomonadota</taxon>
        <taxon>Alphaproteobacteria</taxon>
        <taxon>Rhodobacterales</taxon>
        <taxon>Paracoccaceae</taxon>
        <taxon>Brevirhabdus</taxon>
    </lineage>
</organism>
<evidence type="ECO:0000256" key="1">
    <source>
        <dbReference type="ARBA" id="ARBA00001947"/>
    </source>
</evidence>
<accession>A0A1U7DK80</accession>
<dbReference type="GO" id="GO:0046872">
    <property type="term" value="F:metal ion binding"/>
    <property type="evidence" value="ECO:0007669"/>
    <property type="project" value="UniProtKB-KW"/>
</dbReference>
<keyword evidence="3" id="KW-0479">Metal-binding</keyword>
<dbReference type="InterPro" id="IPR006650">
    <property type="entry name" value="A/AMP_deam_AS"/>
</dbReference>
<dbReference type="PANTHER" id="PTHR43114">
    <property type="entry name" value="ADENINE DEAMINASE"/>
    <property type="match status" value="1"/>
</dbReference>
<protein>
    <submittedName>
        <fullName evidence="6">Adenosine deaminase</fullName>
    </submittedName>
</protein>
<evidence type="ECO:0000256" key="2">
    <source>
        <dbReference type="ARBA" id="ARBA00006676"/>
    </source>
</evidence>
<dbReference type="Gene3D" id="3.20.20.140">
    <property type="entry name" value="Metal-dependent hydrolases"/>
    <property type="match status" value="1"/>
</dbReference>
<dbReference type="RefSeq" id="WP_076980296.1">
    <property type="nucleotide sequence ID" value="NZ_CP019124.1"/>
</dbReference>
<gene>
    <name evidence="6" type="ORF">BV394_11535</name>
</gene>
<evidence type="ECO:0000256" key="3">
    <source>
        <dbReference type="ARBA" id="ARBA00022723"/>
    </source>
</evidence>
<dbReference type="PROSITE" id="PS00485">
    <property type="entry name" value="A_DEAMINASE"/>
    <property type="match status" value="1"/>
</dbReference>
<evidence type="ECO:0000313" key="7">
    <source>
        <dbReference type="Proteomes" id="UP000187266"/>
    </source>
</evidence>
<proteinExistence type="inferred from homology"/>
<dbReference type="NCBIfam" id="TIGR01430">
    <property type="entry name" value="aden_deam"/>
    <property type="match status" value="1"/>
</dbReference>
<evidence type="ECO:0000256" key="4">
    <source>
        <dbReference type="ARBA" id="ARBA00022801"/>
    </source>
</evidence>
<dbReference type="GO" id="GO:0009168">
    <property type="term" value="P:purine ribonucleoside monophosphate biosynthetic process"/>
    <property type="evidence" value="ECO:0007669"/>
    <property type="project" value="InterPro"/>
</dbReference>
<comment type="similarity">
    <text evidence="2">Belongs to the metallo-dependent hydrolases superfamily. Adenosine and AMP deaminases family.</text>
</comment>
<dbReference type="Pfam" id="PF00962">
    <property type="entry name" value="A_deaminase"/>
    <property type="match status" value="1"/>
</dbReference>
<comment type="cofactor">
    <cofactor evidence="1">
        <name>Zn(2+)</name>
        <dbReference type="ChEBI" id="CHEBI:29105"/>
    </cofactor>
</comment>
<name>A0A1U7DK80_9RHOB</name>
<accession>A0A2M9D4S6</accession>
<dbReference type="OrthoDB" id="105475at2"/>
<sequence>MSIRSLPKAELHLHLEGAAPPAFIAGLAREKNIDIGGIFDAQGRYAYRNFVDFLRVYEAACTTLTSPRDFYRLTRAVLEESAAHGVIYSECFLSPDFCGGGDLAAWREYLAAIREAAEEARANDGIVLRGVVTCIRHFGPEQSRRIAHCAAETAGDWLTGFGMGGDEGQYSASDFTWAFDAAREAGLRLTSHAGEWGGPESVRETLDHLRVERVGHGVRAHEDPDLLHRIADEGVMLEVCPGSNVALGLYPDLAHHPIDRLREAGVAVSVSTDDPPFFHTDMTAEYEGLCRHRGWSEDDIAATTRAALDAAFCPDDIRQSLIRKLEPET</sequence>
<evidence type="ECO:0000256" key="5">
    <source>
        <dbReference type="ARBA" id="ARBA00022833"/>
    </source>
</evidence>
<keyword evidence="4" id="KW-0378">Hydrolase</keyword>
<dbReference type="GO" id="GO:0019239">
    <property type="term" value="F:deaminase activity"/>
    <property type="evidence" value="ECO:0007669"/>
    <property type="project" value="InterPro"/>
</dbReference>
<keyword evidence="7" id="KW-1185">Reference proteome</keyword>
<dbReference type="AlphaFoldDB" id="A0A1U7DK80"/>
<dbReference type="InterPro" id="IPR001365">
    <property type="entry name" value="A_deaminase_dom"/>
</dbReference>
<keyword evidence="5" id="KW-0862">Zinc</keyword>
<dbReference type="GO" id="GO:0016814">
    <property type="term" value="F:hydrolase activity, acting on carbon-nitrogen (but not peptide) bonds, in cyclic amidines"/>
    <property type="evidence" value="ECO:0007669"/>
    <property type="project" value="UniProtKB-ARBA"/>
</dbReference>
<dbReference type="InterPro" id="IPR032466">
    <property type="entry name" value="Metal_Hydrolase"/>
</dbReference>
<dbReference type="EMBL" id="CP019124">
    <property type="protein sequence ID" value="APX90278.1"/>
    <property type="molecule type" value="Genomic_DNA"/>
</dbReference>